<dbReference type="InterPro" id="IPR042110">
    <property type="entry name" value="Adenylosuccinate_synth_dom2"/>
</dbReference>
<gene>
    <name evidence="7" type="primary">purA</name>
    <name evidence="8" type="ORF">SOCE26_074030</name>
</gene>
<dbReference type="GO" id="GO:0005525">
    <property type="term" value="F:GTP binding"/>
    <property type="evidence" value="ECO:0007669"/>
    <property type="project" value="UniProtKB-UniRule"/>
</dbReference>
<dbReference type="Proteomes" id="UP000238348">
    <property type="component" value="Chromosome"/>
</dbReference>
<dbReference type="OrthoDB" id="5524039at2"/>
<dbReference type="GO" id="GO:0004019">
    <property type="term" value="F:adenylosuccinate synthase activity"/>
    <property type="evidence" value="ECO:0007669"/>
    <property type="project" value="UniProtKB-UniRule"/>
</dbReference>
<keyword evidence="6 7" id="KW-0342">GTP-binding</keyword>
<dbReference type="HAMAP" id="MF_00011">
    <property type="entry name" value="Adenylosucc_synth"/>
    <property type="match status" value="1"/>
</dbReference>
<keyword evidence="5 7" id="KW-0460">Magnesium</keyword>
<feature type="binding site" evidence="7">
    <location>
        <begin position="448"/>
        <end position="454"/>
    </location>
    <ligand>
        <name>substrate</name>
    </ligand>
</feature>
<reference evidence="8 9" key="1">
    <citation type="submission" date="2015-09" db="EMBL/GenBank/DDBJ databases">
        <title>Sorangium comparison.</title>
        <authorList>
            <person name="Zaburannyi N."/>
            <person name="Bunk B."/>
            <person name="Overmann J."/>
            <person name="Mueller R."/>
        </authorList>
    </citation>
    <scope>NUCLEOTIDE SEQUENCE [LARGE SCALE GENOMIC DNA]</scope>
    <source>
        <strain evidence="8 9">So ce26</strain>
    </source>
</reference>
<sequence length="534" mass="58633">MVNRVILLSGPVASGKTTLSDALVNRYRFKRLKTRDLIHAMAGTAAERGALQDAGERLDRETGGLWVAEALTRSVSQLGENVTVVVDAVRVEAQVDAIRRAFGLRTTHVHLTASDGILAQRYRDRNRAVKEFTSYEEVRANATESGIEKLKYIADIVIDTARSSPEDVFVRVASHLGLYGRGVEQVVDVIVGGQYGSEGKGHIASYLAPEYDLLVRVGGPNAGHTVYEEPEPYTFHLLPSGTRRSEAKLVLGPGATLDVDTLRKEIADCRVPQGRLFIDPQAMVIEAADITFEAEKLTGSIGSTGRGVGAATSRKILRTAAAPPVRRALDVPELAPYIRPTREVLDDAFSSASRILLEGTQGTGLSLHHGQYPFVTSRDTTVSGCLAEAGIAPSRVRKTIMVCRTYPIRVQNPVGGTSGTLARELDWDEIARRSGIDVEELRKAEKTSTTKRNRRVGEFDWALLRSAASLNGPTDVALTFVDYIHIANKNARRFEQLTPETIRFIDEVERVTSAPVSLITTRFHLRSIVDRRRW</sequence>
<dbReference type="Gene3D" id="3.40.440.10">
    <property type="entry name" value="Adenylosuccinate Synthetase, subunit A, domain 1"/>
    <property type="match status" value="2"/>
</dbReference>
<dbReference type="SMART" id="SM00788">
    <property type="entry name" value="Adenylsucc_synt"/>
    <property type="match status" value="1"/>
</dbReference>
<dbReference type="Gene3D" id="1.10.300.10">
    <property type="entry name" value="Adenylosuccinate Synthetase, subunit A, domain 2"/>
    <property type="match status" value="1"/>
</dbReference>
<dbReference type="RefSeq" id="WP_104984215.1">
    <property type="nucleotide sequence ID" value="NZ_CP012673.1"/>
</dbReference>
<comment type="catalytic activity">
    <reaction evidence="7">
        <text>IMP + L-aspartate + GTP = N(6)-(1,2-dicarboxyethyl)-AMP + GDP + phosphate + 2 H(+)</text>
        <dbReference type="Rhea" id="RHEA:15753"/>
        <dbReference type="ChEBI" id="CHEBI:15378"/>
        <dbReference type="ChEBI" id="CHEBI:29991"/>
        <dbReference type="ChEBI" id="CHEBI:37565"/>
        <dbReference type="ChEBI" id="CHEBI:43474"/>
        <dbReference type="ChEBI" id="CHEBI:57567"/>
        <dbReference type="ChEBI" id="CHEBI:58053"/>
        <dbReference type="ChEBI" id="CHEBI:58189"/>
        <dbReference type="EC" id="6.3.4.4"/>
    </reaction>
</comment>
<evidence type="ECO:0000313" key="8">
    <source>
        <dbReference type="EMBL" id="AUX45903.1"/>
    </source>
</evidence>
<keyword evidence="3 7" id="KW-0547">Nucleotide-binding</keyword>
<evidence type="ECO:0000256" key="4">
    <source>
        <dbReference type="ARBA" id="ARBA00022755"/>
    </source>
</evidence>
<dbReference type="AlphaFoldDB" id="A0A2L0F2Z4"/>
<proteinExistence type="inferred from homology"/>
<dbReference type="GO" id="GO:0005737">
    <property type="term" value="C:cytoplasm"/>
    <property type="evidence" value="ECO:0007669"/>
    <property type="project" value="UniProtKB-SubCell"/>
</dbReference>
<dbReference type="EMBL" id="CP012673">
    <property type="protein sequence ID" value="AUX45903.1"/>
    <property type="molecule type" value="Genomic_DNA"/>
</dbReference>
<comment type="pathway">
    <text evidence="7">Purine metabolism; AMP biosynthesis via de novo pathway; AMP from IMP: step 1/2.</text>
</comment>
<evidence type="ECO:0000256" key="7">
    <source>
        <dbReference type="HAMAP-Rule" id="MF_00011"/>
    </source>
</evidence>
<evidence type="ECO:0000256" key="1">
    <source>
        <dbReference type="ARBA" id="ARBA00022598"/>
    </source>
</evidence>
<feature type="binding site" evidence="7">
    <location>
        <position position="454"/>
    </location>
    <ligand>
        <name>GTP</name>
        <dbReference type="ChEBI" id="CHEBI:37565"/>
    </ligand>
</feature>
<feature type="binding site" description="in other chain" evidence="7">
    <location>
        <position position="452"/>
    </location>
    <ligand>
        <name>IMP</name>
        <dbReference type="ChEBI" id="CHEBI:58053"/>
        <note>ligand shared between dimeric partners</note>
    </ligand>
</feature>
<comment type="similarity">
    <text evidence="7">Belongs to the adenylosuccinate synthetase family.</text>
</comment>
<evidence type="ECO:0000256" key="3">
    <source>
        <dbReference type="ARBA" id="ARBA00022741"/>
    </source>
</evidence>
<organism evidence="8 9">
    <name type="scientific">Sorangium cellulosum</name>
    <name type="common">Polyangium cellulosum</name>
    <dbReference type="NCBI Taxonomy" id="56"/>
    <lineage>
        <taxon>Bacteria</taxon>
        <taxon>Pseudomonadati</taxon>
        <taxon>Myxococcota</taxon>
        <taxon>Polyangia</taxon>
        <taxon>Polyangiales</taxon>
        <taxon>Polyangiaceae</taxon>
        <taxon>Sorangium</taxon>
    </lineage>
</organism>
<dbReference type="InterPro" id="IPR027417">
    <property type="entry name" value="P-loop_NTPase"/>
</dbReference>
<feature type="binding site" description="in other chain" evidence="7">
    <location>
        <position position="361"/>
    </location>
    <ligand>
        <name>IMP</name>
        <dbReference type="ChEBI" id="CHEBI:58053"/>
        <note>ligand shared between dimeric partners</note>
    </ligand>
</feature>
<keyword evidence="4 7" id="KW-0658">Purine biosynthesis</keyword>
<dbReference type="PANTHER" id="PTHR11846:SF0">
    <property type="entry name" value="ADENYLOSUCCINATE SYNTHETASE"/>
    <property type="match status" value="1"/>
</dbReference>
<dbReference type="Gene3D" id="3.90.170.10">
    <property type="entry name" value="Adenylosuccinate Synthetase, subunit A, domain 3"/>
    <property type="match status" value="1"/>
</dbReference>
<dbReference type="Gene3D" id="3.40.50.300">
    <property type="entry name" value="P-loop containing nucleotide triphosphate hydrolases"/>
    <property type="match status" value="1"/>
</dbReference>
<dbReference type="UniPathway" id="UPA00075">
    <property type="reaction ID" value="UER00335"/>
</dbReference>
<dbReference type="InterPro" id="IPR001114">
    <property type="entry name" value="Adenylosuccinate_synthetase"/>
</dbReference>
<feature type="binding site" evidence="7">
    <location>
        <begin position="480"/>
        <end position="482"/>
    </location>
    <ligand>
        <name>GTP</name>
        <dbReference type="ChEBI" id="CHEBI:37565"/>
    </ligand>
</feature>
<feature type="binding site" description="in other chain" evidence="7">
    <location>
        <position position="376"/>
    </location>
    <ligand>
        <name>IMP</name>
        <dbReference type="ChEBI" id="CHEBI:58053"/>
        <note>ligand shared between dimeric partners</note>
    </ligand>
</feature>
<dbReference type="InterPro" id="IPR042111">
    <property type="entry name" value="Adenylosuccinate_synth_dom3"/>
</dbReference>
<feature type="binding site" evidence="7">
    <location>
        <position position="223"/>
    </location>
    <ligand>
        <name>Mg(2+)</name>
        <dbReference type="ChEBI" id="CHEBI:18420"/>
    </ligand>
</feature>
<keyword evidence="2 7" id="KW-0479">Metal-binding</keyword>
<comment type="function">
    <text evidence="7">Plays an important role in the de novo pathway of purine nucleotide biosynthesis. Catalyzes the first committed step in the biosynthesis of AMP from IMP.</text>
</comment>
<name>A0A2L0F2Z4_SORCE</name>
<comment type="subunit">
    <text evidence="7">Homodimer.</text>
</comment>
<comment type="cofactor">
    <cofactor evidence="7">
        <name>Mg(2+)</name>
        <dbReference type="ChEBI" id="CHEBI:18420"/>
    </cofactor>
    <text evidence="7">Binds 1 Mg(2+) ion per subunit.</text>
</comment>
<comment type="caution">
    <text evidence="7">Lacks conserved residue(s) required for the propagation of feature annotation.</text>
</comment>
<evidence type="ECO:0000313" key="9">
    <source>
        <dbReference type="Proteomes" id="UP000238348"/>
    </source>
</evidence>
<dbReference type="GO" id="GO:0044208">
    <property type="term" value="P:'de novo' AMP biosynthetic process"/>
    <property type="evidence" value="ECO:0007669"/>
    <property type="project" value="UniProtKB-UniRule"/>
</dbReference>
<protein>
    <recommendedName>
        <fullName evidence="7">Adenylosuccinate synthetase</fullName>
        <shortName evidence="7">AMPSase</shortName>
        <shortName evidence="7">AdSS</shortName>
        <ecNumber evidence="7">6.3.4.4</ecNumber>
    </recommendedName>
    <alternativeName>
        <fullName evidence="7">IMP--aspartate ligase</fullName>
    </alternativeName>
</protein>
<keyword evidence="7" id="KW-0963">Cytoplasm</keyword>
<dbReference type="Pfam" id="PF13671">
    <property type="entry name" value="AAA_33"/>
    <property type="match status" value="1"/>
</dbReference>
<feature type="binding site" description="in other chain" evidence="7">
    <location>
        <begin position="221"/>
        <end position="224"/>
    </location>
    <ligand>
        <name>IMP</name>
        <dbReference type="ChEBI" id="CHEBI:58053"/>
        <note>ligand shared between dimeric partners</note>
    </ligand>
</feature>
<evidence type="ECO:0000256" key="5">
    <source>
        <dbReference type="ARBA" id="ARBA00022842"/>
    </source>
</evidence>
<feature type="binding site" description="in other chain" evidence="7">
    <location>
        <position position="304"/>
    </location>
    <ligand>
        <name>IMP</name>
        <dbReference type="ChEBI" id="CHEBI:58053"/>
        <note>ligand shared between dimeric partners</note>
    </ligand>
</feature>
<evidence type="ECO:0000256" key="6">
    <source>
        <dbReference type="ARBA" id="ARBA00023134"/>
    </source>
</evidence>
<feature type="active site" description="Proton donor" evidence="7">
    <location>
        <position position="224"/>
    </location>
</feature>
<dbReference type="Pfam" id="PF00709">
    <property type="entry name" value="Adenylsucc_synt"/>
    <property type="match status" value="2"/>
</dbReference>
<dbReference type="SUPFAM" id="SSF52540">
    <property type="entry name" value="P-loop containing nucleoside triphosphate hydrolases"/>
    <property type="match status" value="2"/>
</dbReference>
<feature type="binding site" evidence="7">
    <location>
        <position position="318"/>
    </location>
    <ligand>
        <name>IMP</name>
        <dbReference type="ChEBI" id="CHEBI:58053"/>
        <note>ligand shared between dimeric partners</note>
    </ligand>
</feature>
<evidence type="ECO:0000256" key="2">
    <source>
        <dbReference type="ARBA" id="ARBA00022723"/>
    </source>
</evidence>
<dbReference type="PANTHER" id="PTHR11846">
    <property type="entry name" value="ADENYLOSUCCINATE SYNTHETASE"/>
    <property type="match status" value="1"/>
</dbReference>
<accession>A0A2L0F2Z4</accession>
<feature type="binding site" evidence="7">
    <location>
        <begin position="223"/>
        <end position="225"/>
    </location>
    <ligand>
        <name>GTP</name>
        <dbReference type="ChEBI" id="CHEBI:37565"/>
    </ligand>
</feature>
<dbReference type="GO" id="GO:0000287">
    <property type="term" value="F:magnesium ion binding"/>
    <property type="evidence" value="ECO:0007669"/>
    <property type="project" value="UniProtKB-UniRule"/>
</dbReference>
<comment type="subcellular location">
    <subcellularLocation>
        <location evidence="7">Cytoplasm</location>
    </subcellularLocation>
</comment>
<keyword evidence="1 7" id="KW-0436">Ligase</keyword>
<dbReference type="EC" id="6.3.4.4" evidence="7"/>
<dbReference type="InterPro" id="IPR042109">
    <property type="entry name" value="Adenylosuccinate_synth_dom1"/>
</dbReference>
<dbReference type="GO" id="GO:0046040">
    <property type="term" value="P:IMP metabolic process"/>
    <property type="evidence" value="ECO:0007669"/>
    <property type="project" value="TreeGrafter"/>
</dbReference>